<dbReference type="GO" id="GO:0005524">
    <property type="term" value="F:ATP binding"/>
    <property type="evidence" value="ECO:0007669"/>
    <property type="project" value="UniProtKB-KW"/>
</dbReference>
<dbReference type="PANTHER" id="PTHR42781">
    <property type="entry name" value="SPERMIDINE/PUTRESCINE IMPORT ATP-BINDING PROTEIN POTA"/>
    <property type="match status" value="1"/>
</dbReference>
<evidence type="ECO:0000256" key="1">
    <source>
        <dbReference type="ARBA" id="ARBA00022448"/>
    </source>
</evidence>
<dbReference type="RefSeq" id="WP_018079842.1">
    <property type="nucleotide sequence ID" value="NZ_AQWM01000001.1"/>
</dbReference>
<dbReference type="InterPro" id="IPR003593">
    <property type="entry name" value="AAA+_ATPase"/>
</dbReference>
<evidence type="ECO:0000256" key="5">
    <source>
        <dbReference type="ARBA" id="ARBA00022840"/>
    </source>
</evidence>
<dbReference type="PANTHER" id="PTHR42781:SF5">
    <property type="entry name" value="PUTRESCINE TRANSPORT ATP-BINDING PROTEIN POTG"/>
    <property type="match status" value="1"/>
</dbReference>
<dbReference type="GO" id="GO:0015417">
    <property type="term" value="F:ABC-type polyamine transporter activity"/>
    <property type="evidence" value="ECO:0007669"/>
    <property type="project" value="UniProtKB-EC"/>
</dbReference>
<keyword evidence="7 8" id="KW-0472">Membrane</keyword>
<keyword evidence="5 8" id="KW-0067">ATP-binding</keyword>
<dbReference type="InterPro" id="IPR050093">
    <property type="entry name" value="ABC_SmlMolc_Importer"/>
</dbReference>
<feature type="domain" description="ABC transporter" evidence="9">
    <location>
        <begin position="7"/>
        <end position="237"/>
    </location>
</feature>
<dbReference type="OrthoDB" id="9802264at2"/>
<evidence type="ECO:0000256" key="2">
    <source>
        <dbReference type="ARBA" id="ARBA00022475"/>
    </source>
</evidence>
<evidence type="ECO:0000313" key="11">
    <source>
        <dbReference type="Proteomes" id="UP000017837"/>
    </source>
</evidence>
<dbReference type="InterPro" id="IPR013611">
    <property type="entry name" value="Transp-assoc_OB_typ2"/>
</dbReference>
<dbReference type="Pfam" id="PF00005">
    <property type="entry name" value="ABC_tran"/>
    <property type="match status" value="1"/>
</dbReference>
<sequence>MSAQPIISFQNVSKRFGKTTAVDDVSLTIHEGEFFSLLGPSGCGKTTLLRMLAGFEMPTEGHILIDGKDVSLTPPNQRPVNMVFQSYAVFPHMTVLDNVAYGLKMDGVGASERRDRAEEALGLVQLAGFGARKPDQLSGGQRQRVALARALVKKPRVLLLDEPLSALDAKLRDAMRSELTSLQQKVGITFIMVTHDQDEALAMATRCAVMNRGLLQQVATPSDLYEFPNSRFVADFIGSVNMFEGTLDVDEPDHAIVNTTEAGPVYLDHGVTGATGTTVWAAVRPEKIEMHKRTETPPQNLPPKVDDAPEGYNVIAGVVKHMVYLGSETNYEVEIAGGKLIKVVRPNLTRWDQEDFELGEQVWVSFHACSPAVLLS</sequence>
<dbReference type="PROSITE" id="PS50893">
    <property type="entry name" value="ABC_TRANSPORTER_2"/>
    <property type="match status" value="1"/>
</dbReference>
<keyword evidence="6 8" id="KW-1278">Translocase</keyword>
<dbReference type="PROSITE" id="PS00211">
    <property type="entry name" value="ABC_TRANSPORTER_1"/>
    <property type="match status" value="1"/>
</dbReference>
<gene>
    <name evidence="10" type="primary">potG</name>
    <name evidence="8" type="synonym">potA</name>
    <name evidence="10" type="ORF">ABENE_04250</name>
</gene>
<accession>V4Q7T0</accession>
<dbReference type="SUPFAM" id="SSF52540">
    <property type="entry name" value="P-loop containing nucleoside triphosphate hydrolases"/>
    <property type="match status" value="1"/>
</dbReference>
<dbReference type="InterPro" id="IPR008995">
    <property type="entry name" value="Mo/tungstate-bd_C_term_dom"/>
</dbReference>
<dbReference type="STRING" id="1121022.GCA_000376105_00157"/>
<dbReference type="Proteomes" id="UP000017837">
    <property type="component" value="Unassembled WGS sequence"/>
</dbReference>
<evidence type="ECO:0000256" key="6">
    <source>
        <dbReference type="ARBA" id="ARBA00022967"/>
    </source>
</evidence>
<dbReference type="Pfam" id="PF08402">
    <property type="entry name" value="TOBE_2"/>
    <property type="match status" value="1"/>
</dbReference>
<evidence type="ECO:0000256" key="3">
    <source>
        <dbReference type="ARBA" id="ARBA00022519"/>
    </source>
</evidence>
<reference evidence="10 11" key="1">
    <citation type="journal article" date="2014" name="Nature">
        <title>Sequential evolution of bacterial morphology by co-option of a developmental regulator.</title>
        <authorList>
            <person name="Jiang C."/>
            <person name="Brown P.J."/>
            <person name="Ducret A."/>
            <person name="Brun Y.V."/>
        </authorList>
    </citation>
    <scope>NUCLEOTIDE SEQUENCE [LARGE SCALE GENOMIC DNA]</scope>
    <source>
        <strain evidence="10 11">DSM 16100</strain>
    </source>
</reference>
<evidence type="ECO:0000313" key="10">
    <source>
        <dbReference type="EMBL" id="ESQ93905.1"/>
    </source>
</evidence>
<comment type="catalytic activity">
    <reaction evidence="8">
        <text>ATP + H2O + polyamine-[polyamine-binding protein]Side 1 = ADP + phosphate + polyamineSide 2 + [polyamine-binding protein]Side 1.</text>
        <dbReference type="EC" id="7.6.2.11"/>
    </reaction>
</comment>
<dbReference type="EMBL" id="AWGB01000006">
    <property type="protein sequence ID" value="ESQ93905.1"/>
    <property type="molecule type" value="Genomic_DNA"/>
</dbReference>
<dbReference type="eggNOG" id="COG3842">
    <property type="taxonomic scope" value="Bacteria"/>
</dbReference>
<dbReference type="InterPro" id="IPR005893">
    <property type="entry name" value="PotA-like"/>
</dbReference>
<keyword evidence="3" id="KW-0997">Cell inner membrane</keyword>
<dbReference type="Gene3D" id="3.40.50.300">
    <property type="entry name" value="P-loop containing nucleotide triphosphate hydrolases"/>
    <property type="match status" value="1"/>
</dbReference>
<evidence type="ECO:0000259" key="9">
    <source>
        <dbReference type="PROSITE" id="PS50893"/>
    </source>
</evidence>
<dbReference type="InterPro" id="IPR003439">
    <property type="entry name" value="ABC_transporter-like_ATP-bd"/>
</dbReference>
<keyword evidence="2 8" id="KW-1003">Cell membrane</keyword>
<dbReference type="Gene3D" id="2.40.50.100">
    <property type="match status" value="1"/>
</dbReference>
<dbReference type="GO" id="GO:0016887">
    <property type="term" value="F:ATP hydrolysis activity"/>
    <property type="evidence" value="ECO:0007669"/>
    <property type="project" value="InterPro"/>
</dbReference>
<dbReference type="AlphaFoldDB" id="V4Q7T0"/>
<keyword evidence="11" id="KW-1185">Reference proteome</keyword>
<dbReference type="InterPro" id="IPR027417">
    <property type="entry name" value="P-loop_NTPase"/>
</dbReference>
<comment type="similarity">
    <text evidence="8">Belongs to the ABC transporter superfamily. Spermidine/putrescine importer (TC 3.A.1.11.1) family.</text>
</comment>
<dbReference type="GO" id="GO:0043190">
    <property type="term" value="C:ATP-binding cassette (ABC) transporter complex"/>
    <property type="evidence" value="ECO:0007669"/>
    <property type="project" value="InterPro"/>
</dbReference>
<organism evidence="10 11">
    <name type="scientific">Asticcacaulis benevestitus DSM 16100 = ATCC BAA-896</name>
    <dbReference type="NCBI Taxonomy" id="1121022"/>
    <lineage>
        <taxon>Bacteria</taxon>
        <taxon>Pseudomonadati</taxon>
        <taxon>Pseudomonadota</taxon>
        <taxon>Alphaproteobacteria</taxon>
        <taxon>Caulobacterales</taxon>
        <taxon>Caulobacteraceae</taxon>
        <taxon>Asticcacaulis</taxon>
    </lineage>
</organism>
<evidence type="ECO:0000256" key="4">
    <source>
        <dbReference type="ARBA" id="ARBA00022741"/>
    </source>
</evidence>
<proteinExistence type="inferred from homology"/>
<dbReference type="GO" id="GO:0015847">
    <property type="term" value="P:putrescine transport"/>
    <property type="evidence" value="ECO:0007669"/>
    <property type="project" value="UniProtKB-ARBA"/>
</dbReference>
<dbReference type="SMART" id="SM00382">
    <property type="entry name" value="AAA"/>
    <property type="match status" value="1"/>
</dbReference>
<dbReference type="EC" id="7.6.2.11" evidence="8"/>
<comment type="function">
    <text evidence="8">Part of the ABC transporter complex PotABCD involved in spermidine/putrescine import. Responsible for energy coupling to the transport system.</text>
</comment>
<dbReference type="FunFam" id="3.40.50.300:FF:000133">
    <property type="entry name" value="Spermidine/putrescine import ATP-binding protein PotA"/>
    <property type="match status" value="1"/>
</dbReference>
<evidence type="ECO:0000256" key="7">
    <source>
        <dbReference type="ARBA" id="ARBA00023136"/>
    </source>
</evidence>
<dbReference type="NCBIfam" id="TIGR01187">
    <property type="entry name" value="potA"/>
    <property type="match status" value="1"/>
</dbReference>
<evidence type="ECO:0000256" key="8">
    <source>
        <dbReference type="RuleBase" id="RU364083"/>
    </source>
</evidence>
<dbReference type="SUPFAM" id="SSF50331">
    <property type="entry name" value="MOP-like"/>
    <property type="match status" value="1"/>
</dbReference>
<comment type="caution">
    <text evidence="10">The sequence shown here is derived from an EMBL/GenBank/DDBJ whole genome shotgun (WGS) entry which is preliminary data.</text>
</comment>
<comment type="subunit">
    <text evidence="8">The complex is composed of two ATP-binding proteins (PotA), two transmembrane proteins (PotB and PotC) and a solute-binding protein (PotD).</text>
</comment>
<protein>
    <recommendedName>
        <fullName evidence="8">Spermidine/putrescine import ATP-binding protein PotA</fullName>
        <ecNumber evidence="8">7.6.2.11</ecNumber>
    </recommendedName>
</protein>
<name>V4Q7T0_9CAUL</name>
<keyword evidence="1 8" id="KW-0813">Transport</keyword>
<dbReference type="PATRIC" id="fig|1121022.4.peg.842"/>
<keyword evidence="4 8" id="KW-0547">Nucleotide-binding</keyword>
<dbReference type="InterPro" id="IPR017871">
    <property type="entry name" value="ABC_transporter-like_CS"/>
</dbReference>